<reference evidence="2 3" key="1">
    <citation type="journal article" date="2014" name="Genome Announc.">
        <title>Genome Sequence of the Microsporidian Species Nematocida sp1 Strain ERTm6 (ATCC PRA-372).</title>
        <authorList>
            <person name="Bakowski M.A."/>
            <person name="Priest M."/>
            <person name="Young S."/>
            <person name="Cuomo C.A."/>
            <person name="Troemel E.R."/>
        </authorList>
    </citation>
    <scope>NUCLEOTIDE SEQUENCE [LARGE SCALE GENOMIC DNA]</scope>
    <source>
        <strain evidence="2 3">ERTm6</strain>
    </source>
</reference>
<protein>
    <submittedName>
        <fullName evidence="2">Uncharacterized protein</fullName>
    </submittedName>
</protein>
<proteinExistence type="predicted"/>
<keyword evidence="1" id="KW-1133">Transmembrane helix</keyword>
<name>A0A086J2C3_NEMA1</name>
<sequence>MVREEKKRESAIFNEDENIILFPMAGAHYDDDETPSRIYKVKSSLSKFCSSNIMCAVGCILVIIFVIVILGIILYLNRTRYEITFINRLSEKLDFFG</sequence>
<keyword evidence="3" id="KW-1185">Reference proteome</keyword>
<organism evidence="2 3">
    <name type="scientific">Nematocida ausubeli (strain ATCC PRA-371 / ERTm2)</name>
    <name type="common">Nematode killer fungus</name>
    <dbReference type="NCBI Taxonomy" id="1913371"/>
    <lineage>
        <taxon>Eukaryota</taxon>
        <taxon>Fungi</taxon>
        <taxon>Fungi incertae sedis</taxon>
        <taxon>Microsporidia</taxon>
        <taxon>Nematocida</taxon>
    </lineage>
</organism>
<keyword evidence="1" id="KW-0472">Membrane</keyword>
<dbReference type="HOGENOM" id="CLU_2334121_0_0_1"/>
<comment type="caution">
    <text evidence="2">The sequence shown here is derived from an EMBL/GenBank/DDBJ whole genome shotgun (WGS) entry which is preliminary data.</text>
</comment>
<dbReference type="RefSeq" id="XP_052904846.1">
    <property type="nucleotide sequence ID" value="XM_053049041.1"/>
</dbReference>
<accession>A0A086J2C3</accession>
<evidence type="ECO:0000256" key="1">
    <source>
        <dbReference type="SAM" id="Phobius"/>
    </source>
</evidence>
<dbReference type="GeneID" id="77676384"/>
<keyword evidence="1" id="KW-0812">Transmembrane</keyword>
<dbReference type="EMBL" id="AKIJ01000003">
    <property type="protein sequence ID" value="KFG26291.1"/>
    <property type="molecule type" value="Genomic_DNA"/>
</dbReference>
<feature type="transmembrane region" description="Helical" evidence="1">
    <location>
        <begin position="53"/>
        <end position="76"/>
    </location>
</feature>
<dbReference type="AlphaFoldDB" id="A0A086J2C3"/>
<evidence type="ECO:0000313" key="2">
    <source>
        <dbReference type="EMBL" id="KFG26291.1"/>
    </source>
</evidence>
<evidence type="ECO:0000313" key="3">
    <source>
        <dbReference type="Proteomes" id="UP000054524"/>
    </source>
</evidence>
<dbReference type="Proteomes" id="UP000054524">
    <property type="component" value="Unassembled WGS sequence"/>
</dbReference>
<gene>
    <name evidence="2" type="ORF">NESG_01411</name>
</gene>